<evidence type="ECO:0000256" key="13">
    <source>
        <dbReference type="ARBA" id="ARBA00046720"/>
    </source>
</evidence>
<reference evidence="17" key="1">
    <citation type="submission" date="2025-08" db="UniProtKB">
        <authorList>
            <consortium name="Ensembl"/>
        </authorList>
    </citation>
    <scope>IDENTIFICATION</scope>
</reference>
<keyword evidence="9" id="KW-0648">Protein biosynthesis</keyword>
<keyword evidence="5" id="KW-0396">Initiation factor</keyword>
<dbReference type="AlphaFoldDB" id="A0A8B9MFH0"/>
<dbReference type="FunFam" id="1.25.40.180:FF:000007">
    <property type="entry name" value="Eukaryotic translation initiation factor 4 gamma 2"/>
    <property type="match status" value="1"/>
</dbReference>
<evidence type="ECO:0000313" key="17">
    <source>
        <dbReference type="Ensembl" id="ENSANIP00000006867.1"/>
    </source>
</evidence>
<evidence type="ECO:0000256" key="9">
    <source>
        <dbReference type="ARBA" id="ARBA00022917"/>
    </source>
</evidence>
<evidence type="ECO:0000256" key="11">
    <source>
        <dbReference type="ARBA" id="ARBA00037759"/>
    </source>
</evidence>
<dbReference type="Ensembl" id="ENSANIT00000007097.1">
    <property type="protein sequence ID" value="ENSANIP00000006867.1"/>
    <property type="gene ID" value="ENSANIG00000004512.1"/>
</dbReference>
<evidence type="ECO:0000259" key="15">
    <source>
        <dbReference type="PROSITE" id="PS51363"/>
    </source>
</evidence>
<keyword evidence="7" id="KW-0832">Ubl conjugation</keyword>
<dbReference type="InterPro" id="IPR003891">
    <property type="entry name" value="Initiation_fac_eIF4g_MI"/>
</dbReference>
<keyword evidence="2" id="KW-0488">Methylation</keyword>
<sequence>MFIPKLMCNCKHWDLELKQDYVLVFNSASSGGGGGRGAPQHYPKTASNSEFLGKTPGQNAQKWIPSRSTRRDDDSANDKERHDAIFRKVRGILNKLTPEKFDKLCLELLNVGVESKLILKGVILLIVDKALEEPKYSSLYAQLCLRLAEDAPNFDGPSAESHPGQKQSTTFRRLLISKLQDEFENRTRNVDIYDKHDGPLLPEEEEQRAIAKIKMLGNIKFIGELGKLDLIHESILHKCIKTLLEKKKRVQLKDMGEDLECLCQIMRTVGPRLDHAKAKSLMDQYFARMRSLMSSKELPARIRFLLQDTVELREHNWVPRKAFLDNGPKTINQIRQDAVKDLGVFIPAPMSQGMRSDFFLEGPFMPPRMKLDRDPLGGLADMFGQMPGSGIGTGPGVIQDRFSPTMGRHRSNQLFNGHGGHLMPSAQSQFGELGKSFLKSQPPQLGLKTNPPLIQEKPAKTTKKPPPSKEELLKQTEAVVTEYLNNGNANDAVNTVREMRAPKHFIPEMLSKVIIQSLDRSDEDKEKASTLISLLKQEGIATSDNFMQAFLNVLDQCPKLEVDIPLVKSYLAQFAARAIISELVSISELAQPLESGTHFPLFLLCLQQLAKLQDREWLTELFQQSKVNMQKMLPEIDQNKDRMLEILEGKGLSFLFPLLKLEKELLKQIKSDPSPQAIYKWIKDNISPKLHVDKGFVNILMTSFLQYISSEVNPPSDESDSSSAPSKEQLEQEKQLLLSFKPVMQKFLHDHVDLQVSALYALQVHCYNNNFPKGMLLRFFVHFYDMEIIEEEAFLAWKEDITQEFPGKGKALFQVNQWLTWLETAEEEESEEEAD</sequence>
<keyword evidence="4" id="KW-1017">Isopeptide bond</keyword>
<dbReference type="Pfam" id="PF02020">
    <property type="entry name" value="W2"/>
    <property type="match status" value="1"/>
</dbReference>
<feature type="region of interest" description="Disordered" evidence="14">
    <location>
        <begin position="31"/>
        <end position="79"/>
    </location>
</feature>
<dbReference type="GO" id="GO:0003743">
    <property type="term" value="F:translation initiation factor activity"/>
    <property type="evidence" value="ECO:0007669"/>
    <property type="project" value="UniProtKB-KW"/>
</dbReference>
<dbReference type="FunFam" id="1.25.40.180:FF:000017">
    <property type="entry name" value="Eukaryotic translation initiation factor 4 gamma 2"/>
    <property type="match status" value="1"/>
</dbReference>
<dbReference type="GO" id="GO:0016281">
    <property type="term" value="C:eukaryotic translation initiation factor 4F complex"/>
    <property type="evidence" value="ECO:0007669"/>
    <property type="project" value="TreeGrafter"/>
</dbReference>
<dbReference type="Proteomes" id="UP000694541">
    <property type="component" value="Unplaced"/>
</dbReference>
<comment type="function">
    <text evidence="11">Appears to play a role in the switch from cap-dependent to IRES-mediated translation during mitosis, apoptosis and viral infection. Cleaved by some caspases and viral proteases.</text>
</comment>
<feature type="compositionally biased region" description="Polar residues" evidence="14">
    <location>
        <begin position="45"/>
        <end position="61"/>
    </location>
</feature>
<dbReference type="Gene3D" id="1.25.40.180">
    <property type="match status" value="3"/>
</dbReference>
<dbReference type="SUPFAM" id="SSF48371">
    <property type="entry name" value="ARM repeat"/>
    <property type="match status" value="3"/>
</dbReference>
<dbReference type="PANTHER" id="PTHR23253">
    <property type="entry name" value="EUKARYOTIC TRANSLATION INITIATION FACTOR 4 GAMMA"/>
    <property type="match status" value="1"/>
</dbReference>
<dbReference type="CDD" id="cd11559">
    <property type="entry name" value="W2_eIF4G1_like"/>
    <property type="match status" value="1"/>
</dbReference>
<dbReference type="Pfam" id="PF02854">
    <property type="entry name" value="MIF4G"/>
    <property type="match status" value="1"/>
</dbReference>
<dbReference type="SMART" id="SM00544">
    <property type="entry name" value="MA3"/>
    <property type="match status" value="1"/>
</dbReference>
<protein>
    <recommendedName>
        <fullName evidence="12">Eukaryotic translation initiation factor 4 gamma 2</fullName>
    </recommendedName>
</protein>
<evidence type="ECO:0000256" key="7">
    <source>
        <dbReference type="ARBA" id="ARBA00022843"/>
    </source>
</evidence>
<evidence type="ECO:0000256" key="4">
    <source>
        <dbReference type="ARBA" id="ARBA00022499"/>
    </source>
</evidence>
<evidence type="ECO:0000256" key="6">
    <source>
        <dbReference type="ARBA" id="ARBA00022553"/>
    </source>
</evidence>
<feature type="domain" description="W2" evidence="15">
    <location>
        <begin position="648"/>
        <end position="832"/>
    </location>
</feature>
<evidence type="ECO:0000256" key="5">
    <source>
        <dbReference type="ARBA" id="ARBA00022540"/>
    </source>
</evidence>
<keyword evidence="3" id="KW-0678">Repressor</keyword>
<reference evidence="17" key="2">
    <citation type="submission" date="2025-09" db="UniProtKB">
        <authorList>
            <consortium name="Ensembl"/>
        </authorList>
    </citation>
    <scope>IDENTIFICATION</scope>
</reference>
<dbReference type="GO" id="GO:0006446">
    <property type="term" value="P:regulation of translational initiation"/>
    <property type="evidence" value="ECO:0007669"/>
    <property type="project" value="UniProtKB-ARBA"/>
</dbReference>
<keyword evidence="8" id="KW-0810">Translation regulation</keyword>
<dbReference type="InterPro" id="IPR003307">
    <property type="entry name" value="W2_domain"/>
</dbReference>
<dbReference type="SMART" id="SM00515">
    <property type="entry name" value="eIF5C"/>
    <property type="match status" value="1"/>
</dbReference>
<dbReference type="FunFam" id="1.25.40.180:FF:000011">
    <property type="entry name" value="Eukaryotic translation initiation factor 4 gamma 2"/>
    <property type="match status" value="1"/>
</dbReference>
<evidence type="ECO:0000256" key="12">
    <source>
        <dbReference type="ARBA" id="ARBA00040449"/>
    </source>
</evidence>
<evidence type="ECO:0000256" key="8">
    <source>
        <dbReference type="ARBA" id="ARBA00022845"/>
    </source>
</evidence>
<comment type="similarity">
    <text evidence="1">Belongs to the eukaryotic initiation factor 4G family.</text>
</comment>
<evidence type="ECO:0000256" key="10">
    <source>
        <dbReference type="ARBA" id="ARBA00022990"/>
    </source>
</evidence>
<evidence type="ECO:0000256" key="1">
    <source>
        <dbReference type="ARBA" id="ARBA00005775"/>
    </source>
</evidence>
<dbReference type="SMART" id="SM00543">
    <property type="entry name" value="MIF4G"/>
    <property type="match status" value="1"/>
</dbReference>
<feature type="domain" description="MI" evidence="16">
    <location>
        <begin position="471"/>
        <end position="594"/>
    </location>
</feature>
<evidence type="ECO:0000259" key="16">
    <source>
        <dbReference type="PROSITE" id="PS51366"/>
    </source>
</evidence>
<dbReference type="Pfam" id="PF02847">
    <property type="entry name" value="MA3"/>
    <property type="match status" value="1"/>
</dbReference>
<dbReference type="GO" id="GO:0003729">
    <property type="term" value="F:mRNA binding"/>
    <property type="evidence" value="ECO:0007669"/>
    <property type="project" value="TreeGrafter"/>
</dbReference>
<evidence type="ECO:0000256" key="2">
    <source>
        <dbReference type="ARBA" id="ARBA00022481"/>
    </source>
</evidence>
<keyword evidence="6" id="KW-0597">Phosphoprotein</keyword>
<dbReference type="InterPro" id="IPR003890">
    <property type="entry name" value="MIF4G-like_typ-3"/>
</dbReference>
<proteinExistence type="inferred from homology"/>
<keyword evidence="18" id="KW-1185">Reference proteome</keyword>
<dbReference type="PROSITE" id="PS51366">
    <property type="entry name" value="MI"/>
    <property type="match status" value="1"/>
</dbReference>
<feature type="compositionally biased region" description="Basic and acidic residues" evidence="14">
    <location>
        <begin position="69"/>
        <end position="79"/>
    </location>
</feature>
<name>A0A8B9MFH0_9AVES</name>
<evidence type="ECO:0000313" key="18">
    <source>
        <dbReference type="Proteomes" id="UP000694541"/>
    </source>
</evidence>
<comment type="subunit">
    <text evidence="13">Interacts with the serine/threonine protein kinases MKNK1 and MKNK2. Binds EIF4A and EIF3. Interacts with MIF4GD. Interacts with DAZAP2.</text>
</comment>
<dbReference type="PROSITE" id="PS51363">
    <property type="entry name" value="W2"/>
    <property type="match status" value="1"/>
</dbReference>
<evidence type="ECO:0000256" key="14">
    <source>
        <dbReference type="SAM" id="MobiDB-lite"/>
    </source>
</evidence>
<evidence type="ECO:0000256" key="3">
    <source>
        <dbReference type="ARBA" id="ARBA00022491"/>
    </source>
</evidence>
<accession>A0A8B9MFH0</accession>
<keyword evidence="10" id="KW-0007">Acetylation</keyword>
<organism evidence="17 18">
    <name type="scientific">Accipiter nisus</name>
    <name type="common">Eurasian sparrowhawk</name>
    <dbReference type="NCBI Taxonomy" id="211598"/>
    <lineage>
        <taxon>Eukaryota</taxon>
        <taxon>Metazoa</taxon>
        <taxon>Chordata</taxon>
        <taxon>Craniata</taxon>
        <taxon>Vertebrata</taxon>
        <taxon>Euteleostomi</taxon>
        <taxon>Archelosauria</taxon>
        <taxon>Archosauria</taxon>
        <taxon>Dinosauria</taxon>
        <taxon>Saurischia</taxon>
        <taxon>Theropoda</taxon>
        <taxon>Coelurosauria</taxon>
        <taxon>Aves</taxon>
        <taxon>Neognathae</taxon>
        <taxon>Neoaves</taxon>
        <taxon>Telluraves</taxon>
        <taxon>Accipitrimorphae</taxon>
        <taxon>Accipitriformes</taxon>
        <taxon>Accipitridae</taxon>
        <taxon>Accipitrinae</taxon>
        <taxon>Accipiter</taxon>
    </lineage>
</organism>
<feature type="region of interest" description="Disordered" evidence="14">
    <location>
        <begin position="442"/>
        <end position="471"/>
    </location>
</feature>
<dbReference type="InterPro" id="IPR016024">
    <property type="entry name" value="ARM-type_fold"/>
</dbReference>
<dbReference type="PANTHER" id="PTHR23253:SF9">
    <property type="entry name" value="EUKARYOTIC TRANSLATION INITIATION FACTOR 4 GAMMA 2"/>
    <property type="match status" value="1"/>
</dbReference>